<dbReference type="STRING" id="1260918.AWC06_22295"/>
<accession>A0A1X1UMH1</accession>
<keyword evidence="1 3" id="KW-0489">Methyltransferase</keyword>
<evidence type="ECO:0000256" key="1">
    <source>
        <dbReference type="ARBA" id="ARBA00022603"/>
    </source>
</evidence>
<reference evidence="3 4" key="1">
    <citation type="submission" date="2016-01" db="EMBL/GenBank/DDBJ databases">
        <title>The new phylogeny of the genus Mycobacterium.</title>
        <authorList>
            <person name="Tarcisio F."/>
            <person name="Conor M."/>
            <person name="Antonella G."/>
            <person name="Elisabetta G."/>
            <person name="Giulia F.S."/>
            <person name="Sara T."/>
            <person name="Anna F."/>
            <person name="Clotilde B."/>
            <person name="Roberto B."/>
            <person name="Veronica D.S."/>
            <person name="Fabio R."/>
            <person name="Monica P."/>
            <person name="Olivier J."/>
            <person name="Enrico T."/>
            <person name="Nicola S."/>
        </authorList>
    </citation>
    <scope>NUCLEOTIDE SEQUENCE [LARGE SCALE GENOMIC DNA]</scope>
    <source>
        <strain evidence="3 4">DSM 45731</strain>
    </source>
</reference>
<name>A0A1X1UMH1_9MYCO</name>
<dbReference type="PANTHER" id="PTHR43619:SF2">
    <property type="entry name" value="S-ADENOSYL-L-METHIONINE-DEPENDENT METHYLTRANSFERASES SUPERFAMILY PROTEIN"/>
    <property type="match status" value="1"/>
</dbReference>
<gene>
    <name evidence="3" type="ORF">AWC06_22295</name>
</gene>
<organism evidence="3 4">
    <name type="scientific">Mycobacterium fragae</name>
    <dbReference type="NCBI Taxonomy" id="1260918"/>
    <lineage>
        <taxon>Bacteria</taxon>
        <taxon>Bacillati</taxon>
        <taxon>Actinomycetota</taxon>
        <taxon>Actinomycetes</taxon>
        <taxon>Mycobacteriales</taxon>
        <taxon>Mycobacteriaceae</taxon>
        <taxon>Mycobacterium</taxon>
    </lineage>
</organism>
<dbReference type="Proteomes" id="UP000194000">
    <property type="component" value="Unassembled WGS sequence"/>
</dbReference>
<dbReference type="InterPro" id="IPR029063">
    <property type="entry name" value="SAM-dependent_MTases_sf"/>
</dbReference>
<dbReference type="InterPro" id="IPR007213">
    <property type="entry name" value="Ppm1/Ppm2/Tcmp"/>
</dbReference>
<keyword evidence="4" id="KW-1185">Reference proteome</keyword>
<dbReference type="AlphaFoldDB" id="A0A1X1UMH1"/>
<dbReference type="GO" id="GO:0032259">
    <property type="term" value="P:methylation"/>
    <property type="evidence" value="ECO:0007669"/>
    <property type="project" value="UniProtKB-KW"/>
</dbReference>
<dbReference type="EMBL" id="LQOW01000028">
    <property type="protein sequence ID" value="ORV58040.1"/>
    <property type="molecule type" value="Genomic_DNA"/>
</dbReference>
<dbReference type="OrthoDB" id="9800233at2"/>
<evidence type="ECO:0000313" key="4">
    <source>
        <dbReference type="Proteomes" id="UP000194000"/>
    </source>
</evidence>
<evidence type="ECO:0000256" key="2">
    <source>
        <dbReference type="ARBA" id="ARBA00022679"/>
    </source>
</evidence>
<comment type="caution">
    <text evidence="3">The sequence shown here is derived from an EMBL/GenBank/DDBJ whole genome shotgun (WGS) entry which is preliminary data.</text>
</comment>
<dbReference type="GO" id="GO:0008168">
    <property type="term" value="F:methyltransferase activity"/>
    <property type="evidence" value="ECO:0007669"/>
    <property type="project" value="UniProtKB-KW"/>
</dbReference>
<evidence type="ECO:0000313" key="3">
    <source>
        <dbReference type="EMBL" id="ORV58040.1"/>
    </source>
</evidence>
<dbReference type="InterPro" id="IPR016874">
    <property type="entry name" value="TcmP-like"/>
</dbReference>
<keyword evidence="2 3" id="KW-0808">Transferase</keyword>
<dbReference type="RefSeq" id="WP_085199370.1">
    <property type="nucleotide sequence ID" value="NZ_JACKVI010000014.1"/>
</dbReference>
<dbReference type="Pfam" id="PF04072">
    <property type="entry name" value="LCM"/>
    <property type="match status" value="1"/>
</dbReference>
<sequence length="283" mass="32563">MTDRPDQSSKLDFSGVRWGSVEWTNLCTLYLRAYESRLEHPVLGDREAAEAIDRIDYDFARMHRATQPWSNQFLVALRAKQLDVWADDFLRRNPDAVVLHLGCGLDSRAFRLEVPSGVSWFDLDVPEVIDLRRRLYDDREGYTMIGSSVTDPGWLDQIPTGRPALVVAEGLLMYLTEAELRDLMGRLTDRFGTGELLTDLLSPWGPRFSNSPLLSKASTAGITKWGTRDGHELPEWNPRLRLVDRVVFLDPAKIPLKPQRVLYRLLTALPAVRNYDRLYRFRF</sequence>
<dbReference type="PIRSF" id="PIRSF028177">
    <property type="entry name" value="Polyketide_synth_Omtfrase_TcmP"/>
    <property type="match status" value="1"/>
</dbReference>
<dbReference type="PANTHER" id="PTHR43619">
    <property type="entry name" value="S-ADENOSYL-L-METHIONINE-DEPENDENT METHYLTRANSFERASE YKTD-RELATED"/>
    <property type="match status" value="1"/>
</dbReference>
<protein>
    <submittedName>
        <fullName evidence="3">Methyltransferase</fullName>
    </submittedName>
</protein>
<proteinExistence type="predicted"/>
<dbReference type="SUPFAM" id="SSF53335">
    <property type="entry name" value="S-adenosyl-L-methionine-dependent methyltransferases"/>
    <property type="match status" value="1"/>
</dbReference>
<dbReference type="Gene3D" id="3.40.50.150">
    <property type="entry name" value="Vaccinia Virus protein VP39"/>
    <property type="match status" value="1"/>
</dbReference>